<dbReference type="PRINTS" id="PR00413">
    <property type="entry name" value="HADHALOGNASE"/>
</dbReference>
<keyword evidence="6" id="KW-1185">Reference proteome</keyword>
<dbReference type="InterPro" id="IPR006439">
    <property type="entry name" value="HAD-SF_hydro_IA"/>
</dbReference>
<dbReference type="NCBIfam" id="TIGR01549">
    <property type="entry name" value="HAD-SF-IA-v1"/>
    <property type="match status" value="1"/>
</dbReference>
<dbReference type="PANTHER" id="PTHR43434">
    <property type="entry name" value="PHOSPHOGLYCOLATE PHOSPHATASE"/>
    <property type="match status" value="1"/>
</dbReference>
<dbReference type="KEGG" id="msea:METESE_01720"/>
<dbReference type="InterPro" id="IPR041492">
    <property type="entry name" value="HAD_2"/>
</dbReference>
<dbReference type="InterPro" id="IPR036412">
    <property type="entry name" value="HAD-like_sf"/>
</dbReference>
<evidence type="ECO:0000256" key="2">
    <source>
        <dbReference type="ARBA" id="ARBA00004818"/>
    </source>
</evidence>
<dbReference type="NCBIfam" id="TIGR01509">
    <property type="entry name" value="HAD-SF-IA-v3"/>
    <property type="match status" value="1"/>
</dbReference>
<dbReference type="GO" id="GO:0006281">
    <property type="term" value="P:DNA repair"/>
    <property type="evidence" value="ECO:0007669"/>
    <property type="project" value="TreeGrafter"/>
</dbReference>
<comment type="similarity">
    <text evidence="3">Belongs to the HAD-like hydrolase superfamily. CbbY/CbbZ/Gph/YieH family.</text>
</comment>
<dbReference type="InterPro" id="IPR023214">
    <property type="entry name" value="HAD_sf"/>
</dbReference>
<name>A0AA48KAM3_9BACT</name>
<comment type="pathway">
    <text evidence="2">Organic acid metabolism; glycolate biosynthesis; glycolate from 2-phosphoglycolate: step 1/1.</text>
</comment>
<dbReference type="Proteomes" id="UP001228113">
    <property type="component" value="Chromosome"/>
</dbReference>
<evidence type="ECO:0000256" key="3">
    <source>
        <dbReference type="ARBA" id="ARBA00006171"/>
    </source>
</evidence>
<dbReference type="Pfam" id="PF13419">
    <property type="entry name" value="HAD_2"/>
    <property type="match status" value="1"/>
</dbReference>
<evidence type="ECO:0000256" key="4">
    <source>
        <dbReference type="ARBA" id="ARBA00013078"/>
    </source>
</evidence>
<dbReference type="RefSeq" id="WP_243345966.1">
    <property type="nucleotide sequence ID" value="NZ_AP027081.1"/>
</dbReference>
<reference evidence="5" key="1">
    <citation type="journal article" date="2023" name="Int. J. Syst. Evol. Microbiol.">
        <title>Mesoterricola silvestris gen. nov., sp. nov., Mesoterricola sediminis sp. nov., Geothrix oryzae sp. nov., Geothrix edaphica sp. nov., Geothrix rubra sp. nov., and Geothrix limicola sp. nov., six novel members of Acidobacteriota isolated from soils.</title>
        <authorList>
            <person name="Itoh H."/>
            <person name="Sugisawa Y."/>
            <person name="Mise K."/>
            <person name="Xu Z."/>
            <person name="Kuniyasu M."/>
            <person name="Ushijima N."/>
            <person name="Kawano K."/>
            <person name="Kobayashi E."/>
            <person name="Shiratori Y."/>
            <person name="Masuda Y."/>
            <person name="Senoo K."/>
        </authorList>
    </citation>
    <scope>NUCLEOTIDE SEQUENCE</scope>
    <source>
        <strain evidence="5">W786</strain>
    </source>
</reference>
<organism evidence="5 6">
    <name type="scientific">Mesoterricola sediminis</name>
    <dbReference type="NCBI Taxonomy" id="2927980"/>
    <lineage>
        <taxon>Bacteria</taxon>
        <taxon>Pseudomonadati</taxon>
        <taxon>Acidobacteriota</taxon>
        <taxon>Holophagae</taxon>
        <taxon>Holophagales</taxon>
        <taxon>Holophagaceae</taxon>
        <taxon>Mesoterricola</taxon>
    </lineage>
</organism>
<evidence type="ECO:0000313" key="6">
    <source>
        <dbReference type="Proteomes" id="UP001228113"/>
    </source>
</evidence>
<dbReference type="SUPFAM" id="SSF56784">
    <property type="entry name" value="HAD-like"/>
    <property type="match status" value="1"/>
</dbReference>
<comment type="catalytic activity">
    <reaction evidence="1">
        <text>2-phosphoglycolate + H2O = glycolate + phosphate</text>
        <dbReference type="Rhea" id="RHEA:14369"/>
        <dbReference type="ChEBI" id="CHEBI:15377"/>
        <dbReference type="ChEBI" id="CHEBI:29805"/>
        <dbReference type="ChEBI" id="CHEBI:43474"/>
        <dbReference type="ChEBI" id="CHEBI:58033"/>
        <dbReference type="EC" id="3.1.3.18"/>
    </reaction>
</comment>
<dbReference type="InterPro" id="IPR023198">
    <property type="entry name" value="PGP-like_dom2"/>
</dbReference>
<proteinExistence type="inferred from homology"/>
<dbReference type="Gene3D" id="1.10.150.240">
    <property type="entry name" value="Putative phosphatase, domain 2"/>
    <property type="match status" value="1"/>
</dbReference>
<evidence type="ECO:0000313" key="5">
    <source>
        <dbReference type="EMBL" id="BDU75214.1"/>
    </source>
</evidence>
<dbReference type="PANTHER" id="PTHR43434:SF1">
    <property type="entry name" value="PHOSPHOGLYCOLATE PHOSPHATASE"/>
    <property type="match status" value="1"/>
</dbReference>
<dbReference type="GO" id="GO:0008967">
    <property type="term" value="F:phosphoglycolate phosphatase activity"/>
    <property type="evidence" value="ECO:0007669"/>
    <property type="project" value="UniProtKB-EC"/>
</dbReference>
<sequence length="217" mass="23930">MKLVIWDFDGTLADTRPIIEAGMDHALGRLGLPPEVREEWLKYVGLPVEEGIRQTFGPLGLTVEEVLPVYRTFKHSEHEHLITGFDGMTELLAELHRRGVRQAVASSKRSEPLRRQIAALEWTTYFDPVISPDEVSRPKPDPESIHVILAALGAAPEDTVMVGDTPFDLEMAQRAGVKGVAVGHGFYGQRDLHAFSPMAYAPDVAALRDVLLAWSGA</sequence>
<accession>A0AA48KAM3</accession>
<gene>
    <name evidence="5" type="ORF">METESE_01720</name>
</gene>
<protein>
    <recommendedName>
        <fullName evidence="4">phosphoglycolate phosphatase</fullName>
        <ecNumber evidence="4">3.1.3.18</ecNumber>
    </recommendedName>
</protein>
<dbReference type="EMBL" id="AP027081">
    <property type="protein sequence ID" value="BDU75214.1"/>
    <property type="molecule type" value="Genomic_DNA"/>
</dbReference>
<dbReference type="AlphaFoldDB" id="A0AA48KAM3"/>
<keyword evidence="5" id="KW-0378">Hydrolase</keyword>
<evidence type="ECO:0000256" key="1">
    <source>
        <dbReference type="ARBA" id="ARBA00000830"/>
    </source>
</evidence>
<dbReference type="GO" id="GO:0005829">
    <property type="term" value="C:cytosol"/>
    <property type="evidence" value="ECO:0007669"/>
    <property type="project" value="TreeGrafter"/>
</dbReference>
<dbReference type="InterPro" id="IPR050155">
    <property type="entry name" value="HAD-like_hydrolase_sf"/>
</dbReference>
<dbReference type="SFLD" id="SFLDG01129">
    <property type="entry name" value="C1.5:_HAD__Beta-PGM__Phosphata"/>
    <property type="match status" value="1"/>
</dbReference>
<dbReference type="SFLD" id="SFLDS00003">
    <property type="entry name" value="Haloacid_Dehalogenase"/>
    <property type="match status" value="1"/>
</dbReference>
<dbReference type="Gene3D" id="3.40.50.1000">
    <property type="entry name" value="HAD superfamily/HAD-like"/>
    <property type="match status" value="1"/>
</dbReference>
<dbReference type="EC" id="3.1.3.18" evidence="4"/>